<dbReference type="Pfam" id="PF00196">
    <property type="entry name" value="GerE"/>
    <property type="match status" value="1"/>
</dbReference>
<dbReference type="Gene3D" id="1.10.260.40">
    <property type="entry name" value="lambda repressor-like DNA-binding domains"/>
    <property type="match status" value="1"/>
</dbReference>
<dbReference type="RefSeq" id="WP_053379075.1">
    <property type="nucleotide sequence ID" value="NZ_CP011801.1"/>
</dbReference>
<gene>
    <name evidence="3" type="ORF">NITMOv2_1393</name>
</gene>
<evidence type="ECO:0000313" key="4">
    <source>
        <dbReference type="Proteomes" id="UP000069205"/>
    </source>
</evidence>
<organism evidence="3 4">
    <name type="scientific">Nitrospira moscoviensis</name>
    <dbReference type="NCBI Taxonomy" id="42253"/>
    <lineage>
        <taxon>Bacteria</taxon>
        <taxon>Pseudomonadati</taxon>
        <taxon>Nitrospirota</taxon>
        <taxon>Nitrospiria</taxon>
        <taxon>Nitrospirales</taxon>
        <taxon>Nitrospiraceae</taxon>
        <taxon>Nitrospira</taxon>
    </lineage>
</organism>
<evidence type="ECO:0000259" key="2">
    <source>
        <dbReference type="PROSITE" id="PS50943"/>
    </source>
</evidence>
<dbReference type="InterPro" id="IPR010982">
    <property type="entry name" value="Lambda_DNA-bd_dom_sf"/>
</dbReference>
<dbReference type="PATRIC" id="fig|42253.5.peg.1363"/>
<dbReference type="SUPFAM" id="SSF47413">
    <property type="entry name" value="lambda repressor-like DNA-binding domains"/>
    <property type="match status" value="1"/>
</dbReference>
<dbReference type="GO" id="GO:0003677">
    <property type="term" value="F:DNA binding"/>
    <property type="evidence" value="ECO:0007669"/>
    <property type="project" value="InterPro"/>
</dbReference>
<dbReference type="KEGG" id="nmv:NITMOv2_1393"/>
<sequence>MFRHEKIRIRRIALQLTVEDLADRLNLKSPSAISLWEQGRRTPSTHSIGKLARALQVPVSFFYDLRTCVPSTQLPMRGITPRQRQVLYGLAAGLTHREMAARLRVSIRTIDFHHRDLNRIFGVSRVVLLLRETVRLKILPDNVLGIPPDTLLRRIAH</sequence>
<dbReference type="OrthoDB" id="8115576at2"/>
<dbReference type="PROSITE" id="PS50043">
    <property type="entry name" value="HTH_LUXR_2"/>
    <property type="match status" value="1"/>
</dbReference>
<dbReference type="CDD" id="cd00093">
    <property type="entry name" value="HTH_XRE"/>
    <property type="match status" value="1"/>
</dbReference>
<protein>
    <recommendedName>
        <fullName evidence="5">HTH cro/C1-type domain-containing protein</fullName>
    </recommendedName>
</protein>
<evidence type="ECO:0000259" key="1">
    <source>
        <dbReference type="PROSITE" id="PS50043"/>
    </source>
</evidence>
<dbReference type="EMBL" id="CP011801">
    <property type="protein sequence ID" value="ALA57820.1"/>
    <property type="molecule type" value="Genomic_DNA"/>
</dbReference>
<dbReference type="STRING" id="42253.NITMOv2_1393"/>
<dbReference type="AlphaFoldDB" id="A0A0K2GA46"/>
<keyword evidence="4" id="KW-1185">Reference proteome</keyword>
<dbReference type="InterPro" id="IPR001387">
    <property type="entry name" value="Cro/C1-type_HTH"/>
</dbReference>
<dbReference type="Pfam" id="PF01381">
    <property type="entry name" value="HTH_3"/>
    <property type="match status" value="1"/>
</dbReference>
<dbReference type="InterPro" id="IPR016032">
    <property type="entry name" value="Sig_transdc_resp-reg_C-effctor"/>
</dbReference>
<reference evidence="3 4" key="1">
    <citation type="journal article" date="2015" name="Proc. Natl. Acad. Sci. U.S.A.">
        <title>Expanded metabolic versatility of ubiquitous nitrite-oxidizing bacteria from the genus Nitrospira.</title>
        <authorList>
            <person name="Koch H."/>
            <person name="Lucker S."/>
            <person name="Albertsen M."/>
            <person name="Kitzinger K."/>
            <person name="Herbold C."/>
            <person name="Spieck E."/>
            <person name="Nielsen P.H."/>
            <person name="Wagner M."/>
            <person name="Daims H."/>
        </authorList>
    </citation>
    <scope>NUCLEOTIDE SEQUENCE [LARGE SCALE GENOMIC DNA]</scope>
    <source>
        <strain evidence="3 4">NSP M-1</strain>
    </source>
</reference>
<dbReference type="InterPro" id="IPR000792">
    <property type="entry name" value="Tscrpt_reg_LuxR_C"/>
</dbReference>
<dbReference type="PRINTS" id="PR00038">
    <property type="entry name" value="HTHLUXR"/>
</dbReference>
<dbReference type="Proteomes" id="UP000069205">
    <property type="component" value="Chromosome"/>
</dbReference>
<dbReference type="SMART" id="SM00421">
    <property type="entry name" value="HTH_LUXR"/>
    <property type="match status" value="1"/>
</dbReference>
<evidence type="ECO:0008006" key="5">
    <source>
        <dbReference type="Google" id="ProtNLM"/>
    </source>
</evidence>
<dbReference type="Gene3D" id="1.10.10.10">
    <property type="entry name" value="Winged helix-like DNA-binding domain superfamily/Winged helix DNA-binding domain"/>
    <property type="match status" value="1"/>
</dbReference>
<dbReference type="InterPro" id="IPR036388">
    <property type="entry name" value="WH-like_DNA-bd_sf"/>
</dbReference>
<feature type="domain" description="HTH luxR-type" evidence="1">
    <location>
        <begin position="70"/>
        <end position="137"/>
    </location>
</feature>
<proteinExistence type="predicted"/>
<name>A0A0K2GA46_NITMO</name>
<accession>A0A0K2GA46</accession>
<feature type="domain" description="HTH cro/C1-type" evidence="2">
    <location>
        <begin position="7"/>
        <end position="62"/>
    </location>
</feature>
<dbReference type="PROSITE" id="PS50943">
    <property type="entry name" value="HTH_CROC1"/>
    <property type="match status" value="1"/>
</dbReference>
<dbReference type="GO" id="GO:0006355">
    <property type="term" value="P:regulation of DNA-templated transcription"/>
    <property type="evidence" value="ECO:0007669"/>
    <property type="project" value="InterPro"/>
</dbReference>
<dbReference type="SUPFAM" id="SSF46894">
    <property type="entry name" value="C-terminal effector domain of the bipartite response regulators"/>
    <property type="match status" value="1"/>
</dbReference>
<dbReference type="SMART" id="SM00530">
    <property type="entry name" value="HTH_XRE"/>
    <property type="match status" value="1"/>
</dbReference>
<evidence type="ECO:0000313" key="3">
    <source>
        <dbReference type="EMBL" id="ALA57820.1"/>
    </source>
</evidence>